<evidence type="ECO:0000256" key="8">
    <source>
        <dbReference type="ARBA" id="ARBA00023098"/>
    </source>
</evidence>
<dbReference type="Gene3D" id="3.40.47.10">
    <property type="match status" value="1"/>
</dbReference>
<comment type="catalytic activity">
    <reaction evidence="13 14">
        <text>a fatty acyl-[ACP] + malonyl-[ACP] + H(+) = a 3-oxoacyl-[ACP] + holo-[ACP] + CO2</text>
        <dbReference type="Rhea" id="RHEA:22836"/>
        <dbReference type="Rhea" id="RHEA-COMP:9623"/>
        <dbReference type="Rhea" id="RHEA-COMP:9685"/>
        <dbReference type="Rhea" id="RHEA-COMP:9916"/>
        <dbReference type="Rhea" id="RHEA-COMP:14125"/>
        <dbReference type="ChEBI" id="CHEBI:15378"/>
        <dbReference type="ChEBI" id="CHEBI:16526"/>
        <dbReference type="ChEBI" id="CHEBI:64479"/>
        <dbReference type="ChEBI" id="CHEBI:78449"/>
        <dbReference type="ChEBI" id="CHEBI:78776"/>
        <dbReference type="ChEBI" id="CHEBI:138651"/>
    </reaction>
</comment>
<comment type="pathway">
    <text evidence="1 14">Lipid metabolism; fatty acid biosynthesis.</text>
</comment>
<dbReference type="PANTHER" id="PTHR11712">
    <property type="entry name" value="POLYKETIDE SYNTHASE-RELATED"/>
    <property type="match status" value="1"/>
</dbReference>
<evidence type="ECO:0000256" key="4">
    <source>
        <dbReference type="ARBA" id="ARBA00014657"/>
    </source>
</evidence>
<name>A0ABR6TK63_9FIRM</name>
<dbReference type="SUPFAM" id="SSF53901">
    <property type="entry name" value="Thiolase-like"/>
    <property type="match status" value="2"/>
</dbReference>
<evidence type="ECO:0000256" key="3">
    <source>
        <dbReference type="ARBA" id="ARBA00012356"/>
    </source>
</evidence>
<comment type="catalytic activity">
    <reaction evidence="12 14">
        <text>(9Z)-hexadecenoyl-[ACP] + malonyl-[ACP] + H(+) = 3-oxo-(11Z)-octadecenoyl-[ACP] + holo-[ACP] + CO2</text>
        <dbReference type="Rhea" id="RHEA:55040"/>
        <dbReference type="Rhea" id="RHEA-COMP:9623"/>
        <dbReference type="Rhea" id="RHEA-COMP:9685"/>
        <dbReference type="Rhea" id="RHEA-COMP:10800"/>
        <dbReference type="Rhea" id="RHEA-COMP:14074"/>
        <dbReference type="ChEBI" id="CHEBI:15378"/>
        <dbReference type="ChEBI" id="CHEBI:16526"/>
        <dbReference type="ChEBI" id="CHEBI:64479"/>
        <dbReference type="ChEBI" id="CHEBI:78449"/>
        <dbReference type="ChEBI" id="CHEBI:83989"/>
        <dbReference type="ChEBI" id="CHEBI:138538"/>
        <dbReference type="EC" id="2.3.1.179"/>
    </reaction>
</comment>
<evidence type="ECO:0000259" key="16">
    <source>
        <dbReference type="PROSITE" id="PS52004"/>
    </source>
</evidence>
<feature type="domain" description="Ketosynthase family 3 (KS3)" evidence="16">
    <location>
        <begin position="2"/>
        <end position="408"/>
    </location>
</feature>
<keyword evidence="8" id="KW-0443">Lipid metabolism</keyword>
<evidence type="ECO:0000313" key="17">
    <source>
        <dbReference type="EMBL" id="MBC2575807.1"/>
    </source>
</evidence>
<dbReference type="InterPro" id="IPR016039">
    <property type="entry name" value="Thiolase-like"/>
</dbReference>
<keyword evidence="6 14" id="KW-0808">Transferase</keyword>
<keyword evidence="18" id="KW-1185">Reference proteome</keyword>
<protein>
    <recommendedName>
        <fullName evidence="4 14">3-oxoacyl-[acyl-carrier-protein] synthase 2</fullName>
        <ecNumber evidence="3 14">2.3.1.179</ecNumber>
    </recommendedName>
</protein>
<dbReference type="PANTHER" id="PTHR11712:SF336">
    <property type="entry name" value="3-OXOACYL-[ACYL-CARRIER-PROTEIN] SYNTHASE, MITOCHONDRIAL"/>
    <property type="match status" value="1"/>
</dbReference>
<keyword evidence="5 14" id="KW-0444">Lipid biosynthesis</keyword>
<dbReference type="InterPro" id="IPR017568">
    <property type="entry name" value="3-oxoacyl-ACP_synth-2"/>
</dbReference>
<evidence type="ECO:0000256" key="12">
    <source>
        <dbReference type="ARBA" id="ARBA00047318"/>
    </source>
</evidence>
<evidence type="ECO:0000313" key="18">
    <source>
        <dbReference type="Proteomes" id="UP000713904"/>
    </source>
</evidence>
<keyword evidence="10 14" id="KW-0012">Acyltransferase</keyword>
<dbReference type="PROSITE" id="PS52004">
    <property type="entry name" value="KS3_2"/>
    <property type="match status" value="1"/>
</dbReference>
<proteinExistence type="inferred from homology"/>
<dbReference type="EMBL" id="JABGBW010000002">
    <property type="protein sequence ID" value="MBC2575807.1"/>
    <property type="molecule type" value="Genomic_DNA"/>
</dbReference>
<evidence type="ECO:0000256" key="2">
    <source>
        <dbReference type="ARBA" id="ARBA00008467"/>
    </source>
</evidence>
<dbReference type="Pfam" id="PF02801">
    <property type="entry name" value="Ketoacyl-synt_C"/>
    <property type="match status" value="1"/>
</dbReference>
<evidence type="ECO:0000256" key="5">
    <source>
        <dbReference type="ARBA" id="ARBA00022516"/>
    </source>
</evidence>
<evidence type="ECO:0000256" key="1">
    <source>
        <dbReference type="ARBA" id="ARBA00005194"/>
    </source>
</evidence>
<evidence type="ECO:0000256" key="13">
    <source>
        <dbReference type="ARBA" id="ARBA00047659"/>
    </source>
</evidence>
<evidence type="ECO:0000256" key="15">
    <source>
        <dbReference type="RuleBase" id="RU003694"/>
    </source>
</evidence>
<dbReference type="InterPro" id="IPR014031">
    <property type="entry name" value="Ketoacyl_synth_C"/>
</dbReference>
<evidence type="ECO:0000256" key="9">
    <source>
        <dbReference type="ARBA" id="ARBA00023160"/>
    </source>
</evidence>
<comment type="similarity">
    <text evidence="2 14 15">Belongs to the thiolase-like superfamily. Beta-ketoacyl-ACP synthases family.</text>
</comment>
<evidence type="ECO:0000256" key="7">
    <source>
        <dbReference type="ARBA" id="ARBA00022832"/>
    </source>
</evidence>
<dbReference type="InterPro" id="IPR014030">
    <property type="entry name" value="Ketoacyl_synth_N"/>
</dbReference>
<dbReference type="GO" id="GO:0004315">
    <property type="term" value="F:3-oxoacyl-[acyl-carrier-protein] synthase activity"/>
    <property type="evidence" value="ECO:0007669"/>
    <property type="project" value="UniProtKB-EC"/>
</dbReference>
<dbReference type="Pfam" id="PF00109">
    <property type="entry name" value="ketoacyl-synt"/>
    <property type="match status" value="1"/>
</dbReference>
<keyword evidence="7" id="KW-0276">Fatty acid metabolism</keyword>
<comment type="function">
    <text evidence="11 14">Involved in the type II fatty acid elongation cycle. Catalyzes the elongation of a wide range of acyl-ACP by the addition of two carbons from malonyl-ACP to an acyl acceptor. Can efficiently catalyze the conversion of palmitoleoyl-ACP (cis-hexadec-9-enoyl-ACP) to cis-vaccenoyl-ACP (cis-octadec-11-enoyl-ACP), an essential step in the thermal regulation of fatty acid composition.</text>
</comment>
<gene>
    <name evidence="17" type="primary">fabF</name>
    <name evidence="17" type="ORF">HLB29_03815</name>
</gene>
<dbReference type="NCBIfam" id="NF005589">
    <property type="entry name" value="PRK07314.1"/>
    <property type="match status" value="1"/>
</dbReference>
<keyword evidence="9 14" id="KW-0275">Fatty acid biosynthesis</keyword>
<accession>A0ABR6TK63</accession>
<dbReference type="RefSeq" id="WP_185623832.1">
    <property type="nucleotide sequence ID" value="NZ_JABGBW010000002.1"/>
</dbReference>
<dbReference type="InterPro" id="IPR020841">
    <property type="entry name" value="PKS_Beta-ketoAc_synthase_dom"/>
</dbReference>
<dbReference type="CDD" id="cd00834">
    <property type="entry name" value="KAS_I_II"/>
    <property type="match status" value="1"/>
</dbReference>
<evidence type="ECO:0000256" key="10">
    <source>
        <dbReference type="ARBA" id="ARBA00023315"/>
    </source>
</evidence>
<evidence type="ECO:0000256" key="14">
    <source>
        <dbReference type="PIRNR" id="PIRNR000447"/>
    </source>
</evidence>
<evidence type="ECO:0000256" key="11">
    <source>
        <dbReference type="ARBA" id="ARBA00024006"/>
    </source>
</evidence>
<sequence>MSRRVVITGAGVISPIGNNVEDFVENIINCKNGIGFISLFDNLQYKTKLAAEVKDFDPKNYGIESPKKKDRFVQFAIAASREALKSSGYIIDEDNKHRTGVVMGSGIGGLSTIQSEYEKYLSKGPKKVSSHFIPKAIINMAAGHLSIELGTRGVCTSSVTACATGTDSIGHAFRLVKDGYQDIVFAGGCEASICDLGVAGFESMSALSFSNDVDRASIPFDKERNGFVMGEGAAVLVLESLESALNRDANIICEIVGYGQSSDAYHITAPSPDAEGGMYSMKYAIEEAGIKPEEVDYINAHGTSTQMNDSTETSAIKKLFKEHSYNLAVSSTKSMTGHMLGATGAVEALVCCYALNKGFIPSTINYKEKDEECDLDYVVEGTRNKCIKYALSNSLGFGGHNASLLFKKYE</sequence>
<dbReference type="SMART" id="SM00825">
    <property type="entry name" value="PKS_KS"/>
    <property type="match status" value="1"/>
</dbReference>
<organism evidence="17 18">
    <name type="scientific">Peptostreptococcus canis</name>
    <dbReference type="NCBI Taxonomy" id="1159213"/>
    <lineage>
        <taxon>Bacteria</taxon>
        <taxon>Bacillati</taxon>
        <taxon>Bacillota</taxon>
        <taxon>Clostridia</taxon>
        <taxon>Peptostreptococcales</taxon>
        <taxon>Peptostreptococcaceae</taxon>
        <taxon>Peptostreptococcus</taxon>
    </lineage>
</organism>
<reference evidence="17 18" key="1">
    <citation type="submission" date="2020-05" db="EMBL/GenBank/DDBJ databases">
        <title>Draft genome of xy-202 and genomic insight in genome of the genus Peptostreptococcus.</title>
        <authorList>
            <person name="Zhang Z."/>
        </authorList>
    </citation>
    <scope>NUCLEOTIDE SEQUENCE [LARGE SCALE GENOMIC DNA]</scope>
    <source>
        <strain evidence="17 18">DSM 27025</strain>
    </source>
</reference>
<comment type="caution">
    <text evidence="17">The sequence shown here is derived from an EMBL/GenBank/DDBJ whole genome shotgun (WGS) entry which is preliminary data.</text>
</comment>
<dbReference type="PIRSF" id="PIRSF000447">
    <property type="entry name" value="KAS_II"/>
    <property type="match status" value="1"/>
</dbReference>
<dbReference type="InterPro" id="IPR000794">
    <property type="entry name" value="Beta-ketoacyl_synthase"/>
</dbReference>
<dbReference type="Proteomes" id="UP000713904">
    <property type="component" value="Unassembled WGS sequence"/>
</dbReference>
<dbReference type="EC" id="2.3.1.179" evidence="3 14"/>
<evidence type="ECO:0000256" key="6">
    <source>
        <dbReference type="ARBA" id="ARBA00022679"/>
    </source>
</evidence>
<dbReference type="NCBIfam" id="TIGR03150">
    <property type="entry name" value="fabF"/>
    <property type="match status" value="1"/>
</dbReference>